<evidence type="ECO:0008006" key="5">
    <source>
        <dbReference type="Google" id="ProtNLM"/>
    </source>
</evidence>
<dbReference type="EMBL" id="CP055900">
    <property type="protein sequence ID" value="QKX59028.1"/>
    <property type="molecule type" value="Genomic_DNA"/>
</dbReference>
<dbReference type="InterPro" id="IPR042099">
    <property type="entry name" value="ANL_N_sf"/>
</dbReference>
<dbReference type="Proteomes" id="UP000509510">
    <property type="component" value="Chromosome III"/>
</dbReference>
<evidence type="ECO:0000313" key="3">
    <source>
        <dbReference type="EMBL" id="QKX59028.1"/>
    </source>
</evidence>
<dbReference type="GeneID" id="55993653"/>
<dbReference type="CDD" id="cd05941">
    <property type="entry name" value="MCS"/>
    <property type="match status" value="1"/>
</dbReference>
<name>A0A7H8QZA8_TALRU</name>
<dbReference type="Pfam" id="PF13193">
    <property type="entry name" value="AMP-binding_C"/>
    <property type="match status" value="1"/>
</dbReference>
<keyword evidence="4" id="KW-1185">Reference proteome</keyword>
<evidence type="ECO:0000259" key="1">
    <source>
        <dbReference type="Pfam" id="PF00501"/>
    </source>
</evidence>
<dbReference type="OrthoDB" id="2962993at2759"/>
<dbReference type="Gene3D" id="3.30.300.30">
    <property type="match status" value="1"/>
</dbReference>
<dbReference type="Pfam" id="PF00501">
    <property type="entry name" value="AMP-binding"/>
    <property type="match status" value="1"/>
</dbReference>
<dbReference type="RefSeq" id="XP_035345206.1">
    <property type="nucleotide sequence ID" value="XM_035489313.1"/>
</dbReference>
<dbReference type="GO" id="GO:0031956">
    <property type="term" value="F:medium-chain fatty acid-CoA ligase activity"/>
    <property type="evidence" value="ECO:0007669"/>
    <property type="project" value="TreeGrafter"/>
</dbReference>
<sequence length="595" mass="65600">MLSRQLASACKQGSLWRRNIWIVPRWSFRTVSSLPSSRFFRALQQHDPLSSAVVHSKSGRSFDYGNLVGDVVRSKGLLLDRQPVLAGQRIAFLAENSYDYVVMLFSILAADAIAVPLSPAFPVAELKYILNHSEASTVLATERYADKARSLVEDSLESGVVVDIRPKITQGSSHYQSITLDKLQSPRGGLMLYTSGTTNRPKGVLLPLSALEAQAQSLIEAWQYSAQDRLLHMLPLHHIHGTVNALITPVLAGSSIEFLYPFNPDTVWRRLAAPFLETQTNSKNKITFLTAVPTLWTRLMETFSDLSPQVQSAAQQAISSDNLRLNISGSAALPTPTKQAWTELSRGNVLLERYGMTEVGMAISCGLDPVDRVDGSVGWPLPSVEARLWDADRNEIIQPGEELDETGRERVGEIQLRGPTIFSEYFRNQKATAESFTDDDDGKGPWFRTGDVTVRREVPGAGNGASGSWAKGPLYFIQGRLSVDIIKTGGEKVSALEVERELLSLPEISEAAVVGLPSERWGQKVGAVVVLKKTITTKRAGKPWGAMDIRRALKDRLAIYKLPQEVKILSEPIPRNAMGKVNKKQLVKEVFSTND</sequence>
<dbReference type="GO" id="GO:0006631">
    <property type="term" value="P:fatty acid metabolic process"/>
    <property type="evidence" value="ECO:0007669"/>
    <property type="project" value="TreeGrafter"/>
</dbReference>
<protein>
    <recommendedName>
        <fullName evidence="5">AMP-dependent synthetase/ligase domain-containing protein</fullName>
    </recommendedName>
</protein>
<dbReference type="Gene3D" id="3.40.50.12780">
    <property type="entry name" value="N-terminal domain of ligase-like"/>
    <property type="match status" value="1"/>
</dbReference>
<evidence type="ECO:0000313" key="4">
    <source>
        <dbReference type="Proteomes" id="UP000509510"/>
    </source>
</evidence>
<dbReference type="KEGG" id="trg:TRUGW13939_06157"/>
<feature type="domain" description="AMP-dependent synthetase/ligase" evidence="1">
    <location>
        <begin position="51"/>
        <end position="426"/>
    </location>
</feature>
<dbReference type="AlphaFoldDB" id="A0A7H8QZA8"/>
<evidence type="ECO:0000259" key="2">
    <source>
        <dbReference type="Pfam" id="PF13193"/>
    </source>
</evidence>
<dbReference type="SUPFAM" id="SSF56801">
    <property type="entry name" value="Acetyl-CoA synthetase-like"/>
    <property type="match status" value="1"/>
</dbReference>
<dbReference type="InterPro" id="IPR025110">
    <property type="entry name" value="AMP-bd_C"/>
</dbReference>
<gene>
    <name evidence="3" type="ORF">TRUGW13939_06157</name>
</gene>
<dbReference type="PANTHER" id="PTHR43201">
    <property type="entry name" value="ACYL-COA SYNTHETASE"/>
    <property type="match status" value="1"/>
</dbReference>
<dbReference type="PANTHER" id="PTHR43201:SF28">
    <property type="entry name" value="ENZYME, PUTATIVE (AFU_ORTHOLOGUE AFUA_7G01530)-RELATED"/>
    <property type="match status" value="1"/>
</dbReference>
<accession>A0A7H8QZA8</accession>
<reference evidence="4" key="1">
    <citation type="submission" date="2020-06" db="EMBL/GenBank/DDBJ databases">
        <title>A chromosome-scale genome assembly of Talaromyces rugulosus W13939.</title>
        <authorList>
            <person name="Wang B."/>
            <person name="Guo L."/>
            <person name="Ye K."/>
            <person name="Wang L."/>
        </authorList>
    </citation>
    <scope>NUCLEOTIDE SEQUENCE [LARGE SCALE GENOMIC DNA]</scope>
    <source>
        <strain evidence="4">W13939</strain>
    </source>
</reference>
<dbReference type="InterPro" id="IPR045851">
    <property type="entry name" value="AMP-bd_C_sf"/>
</dbReference>
<dbReference type="InterPro" id="IPR000873">
    <property type="entry name" value="AMP-dep_synth/lig_dom"/>
</dbReference>
<organism evidence="3 4">
    <name type="scientific">Talaromyces rugulosus</name>
    <name type="common">Penicillium rugulosum</name>
    <dbReference type="NCBI Taxonomy" id="121627"/>
    <lineage>
        <taxon>Eukaryota</taxon>
        <taxon>Fungi</taxon>
        <taxon>Dikarya</taxon>
        <taxon>Ascomycota</taxon>
        <taxon>Pezizomycotina</taxon>
        <taxon>Eurotiomycetes</taxon>
        <taxon>Eurotiomycetidae</taxon>
        <taxon>Eurotiales</taxon>
        <taxon>Trichocomaceae</taxon>
        <taxon>Talaromyces</taxon>
        <taxon>Talaromyces sect. Islandici</taxon>
    </lineage>
</organism>
<proteinExistence type="predicted"/>
<feature type="domain" description="AMP-binding enzyme C-terminal" evidence="2">
    <location>
        <begin position="497"/>
        <end position="580"/>
    </location>
</feature>